<dbReference type="RefSeq" id="WP_064611949.1">
    <property type="nucleotide sequence ID" value="NZ_LXHB01000141.1"/>
</dbReference>
<evidence type="ECO:0000313" key="8">
    <source>
        <dbReference type="Proteomes" id="UP000078228"/>
    </source>
</evidence>
<evidence type="ECO:0000256" key="1">
    <source>
        <dbReference type="ARBA" id="ARBA00004651"/>
    </source>
</evidence>
<comment type="subcellular location">
    <subcellularLocation>
        <location evidence="1">Cell membrane</location>
        <topology evidence="1">Multi-pass membrane protein</topology>
    </subcellularLocation>
</comment>
<feature type="transmembrane region" description="Helical" evidence="6">
    <location>
        <begin position="244"/>
        <end position="269"/>
    </location>
</feature>
<dbReference type="Proteomes" id="UP000078228">
    <property type="component" value="Unassembled WGS sequence"/>
</dbReference>
<dbReference type="Pfam" id="PF02690">
    <property type="entry name" value="Na_Pi_cotrans"/>
    <property type="match status" value="1"/>
</dbReference>
<evidence type="ECO:0000256" key="5">
    <source>
        <dbReference type="ARBA" id="ARBA00023136"/>
    </source>
</evidence>
<evidence type="ECO:0000256" key="4">
    <source>
        <dbReference type="ARBA" id="ARBA00022989"/>
    </source>
</evidence>
<dbReference type="EMBL" id="LXHC01000024">
    <property type="protein sequence ID" value="OAU95355.1"/>
    <property type="molecule type" value="Genomic_DNA"/>
</dbReference>
<name>A0A198UG80_MORCA</name>
<dbReference type="InterPro" id="IPR003841">
    <property type="entry name" value="Na/Pi_transpt"/>
</dbReference>
<evidence type="ECO:0000256" key="6">
    <source>
        <dbReference type="SAM" id="Phobius"/>
    </source>
</evidence>
<protein>
    <submittedName>
        <fullName evidence="7">Sodium-dependent phosphate transporter</fullName>
    </submittedName>
</protein>
<dbReference type="OrthoDB" id="9763003at2"/>
<keyword evidence="8" id="KW-1185">Reference proteome</keyword>
<dbReference type="AlphaFoldDB" id="A0A198UG80"/>
<feature type="transmembrane region" description="Helical" evidence="6">
    <location>
        <begin position="108"/>
        <end position="127"/>
    </location>
</feature>
<feature type="transmembrane region" description="Helical" evidence="6">
    <location>
        <begin position="173"/>
        <end position="202"/>
    </location>
</feature>
<accession>A0A198UG80</accession>
<evidence type="ECO:0000256" key="3">
    <source>
        <dbReference type="ARBA" id="ARBA00022692"/>
    </source>
</evidence>
<feature type="transmembrane region" description="Helical" evidence="6">
    <location>
        <begin position="281"/>
        <end position="302"/>
    </location>
</feature>
<dbReference type="PANTHER" id="PTHR10010:SF46">
    <property type="entry name" value="SODIUM-DEPENDENT PHOSPHATE TRANSPORT PROTEIN 2B"/>
    <property type="match status" value="1"/>
</dbReference>
<reference evidence="7 8" key="1">
    <citation type="journal article" date="2016" name="Genome Biol. Evol.">
        <title>Comparative Genomic Analyses of the Moraxella catarrhalis Serosensitive and Seroresistant Lineages Demonstrate Their Independent Evolution.</title>
        <authorList>
            <person name="Earl J.P."/>
            <person name="de Vries S.P."/>
            <person name="Ahmed A."/>
            <person name="Powell E."/>
            <person name="Schultz M.P."/>
            <person name="Hermans P.W."/>
            <person name="Hill D.J."/>
            <person name="Zhou Z."/>
            <person name="Constantinidou C.I."/>
            <person name="Hu F.Z."/>
            <person name="Bootsma H.J."/>
            <person name="Ehrlich G.D."/>
        </authorList>
    </citation>
    <scope>NUCLEOTIDE SEQUENCE [LARGE SCALE GENOMIC DNA]</scope>
    <source>
        <strain evidence="7 8">Z7542</strain>
    </source>
</reference>
<comment type="caution">
    <text evidence="7">The sequence shown here is derived from an EMBL/GenBank/DDBJ whole genome shotgun (WGS) entry which is preliminary data.</text>
</comment>
<sequence length="521" mass="55739">MQQIIIQLCGGIGLFLLGMSLMTDSLKAMAGESLRAWLGRFTGSPTKAMLSGIGFTLVVQSSTATTLATIGFVSAGVLSFAQAIGVIIGANIGTTSTGWMVALLGLKFSVSMVALPMVGVGALMKLLGRNTMGLLGLALAGFGLLFIGIDFLQESMAGVANQVDLGRFSGDTLLTQLLLVLVGIIMTILLQSSSAAITATLAALAGGAIDMPQALILVIGQNIGTVATAILAAIGATVSAKRTAAVHVVFNLGTAVVAFFVLMPATLWLTQNSFLATWDDVLVIAFFHTAFSTMGALIFMPFTHQFQLLLEKLIPEKIDAGNTHYLDDSLFSVPAVAIGAAKHALCQTTAETFEQFIQACRGQILGTQISVGALDDSLARVDEYLQKMPVPQSQADQERLMALLQLVVYIRVIRDDLLNSAYIDLLRTDLEDHLVCAVDQFEELTAFLYNMPKHLPSQFVDSFVAFGDNMKAQKNDVRLSIIEQSAQTQHHASDALDMIVARRWLDRLVKHTAKMVILLGK</sequence>
<dbReference type="PANTHER" id="PTHR10010">
    <property type="entry name" value="SOLUTE CARRIER FAMILY 34 SODIUM PHOSPHATE , MEMBER 2-RELATED"/>
    <property type="match status" value="1"/>
</dbReference>
<feature type="transmembrane region" description="Helical" evidence="6">
    <location>
        <begin position="134"/>
        <end position="153"/>
    </location>
</feature>
<dbReference type="PATRIC" id="fig|480.237.peg.776"/>
<feature type="transmembrane region" description="Helical" evidence="6">
    <location>
        <begin position="214"/>
        <end position="238"/>
    </location>
</feature>
<dbReference type="InterPro" id="IPR004633">
    <property type="entry name" value="NaPi_cotrn-rel/YqeW-like"/>
</dbReference>
<dbReference type="GO" id="GO:0005886">
    <property type="term" value="C:plasma membrane"/>
    <property type="evidence" value="ECO:0007669"/>
    <property type="project" value="UniProtKB-SubCell"/>
</dbReference>
<evidence type="ECO:0000313" key="7">
    <source>
        <dbReference type="EMBL" id="OAU95355.1"/>
    </source>
</evidence>
<evidence type="ECO:0000256" key="2">
    <source>
        <dbReference type="ARBA" id="ARBA00022475"/>
    </source>
</evidence>
<proteinExistence type="predicted"/>
<keyword evidence="3 6" id="KW-0812">Transmembrane</keyword>
<dbReference type="NCBIfam" id="NF037997">
    <property type="entry name" value="Na_Pi_symport"/>
    <property type="match status" value="1"/>
</dbReference>
<dbReference type="GO" id="GO:0044341">
    <property type="term" value="P:sodium-dependent phosphate transport"/>
    <property type="evidence" value="ECO:0007669"/>
    <property type="project" value="InterPro"/>
</dbReference>
<keyword evidence="4 6" id="KW-1133">Transmembrane helix</keyword>
<organism evidence="7 8">
    <name type="scientific">Moraxella catarrhalis</name>
    <name type="common">Branhamella catarrhalis</name>
    <dbReference type="NCBI Taxonomy" id="480"/>
    <lineage>
        <taxon>Bacteria</taxon>
        <taxon>Pseudomonadati</taxon>
        <taxon>Pseudomonadota</taxon>
        <taxon>Gammaproteobacteria</taxon>
        <taxon>Moraxellales</taxon>
        <taxon>Moraxellaceae</taxon>
        <taxon>Moraxella</taxon>
    </lineage>
</organism>
<gene>
    <name evidence="7" type="ORF">AO384_1546</name>
</gene>
<dbReference type="GO" id="GO:0005436">
    <property type="term" value="F:sodium:phosphate symporter activity"/>
    <property type="evidence" value="ECO:0007669"/>
    <property type="project" value="InterPro"/>
</dbReference>
<keyword evidence="2" id="KW-1003">Cell membrane</keyword>
<keyword evidence="5 6" id="KW-0472">Membrane</keyword>
<dbReference type="NCBIfam" id="TIGR00704">
    <property type="entry name" value="NaPi_cotrn_rel"/>
    <property type="match status" value="1"/>
</dbReference>